<dbReference type="EMBL" id="JBBNAF010000009">
    <property type="protein sequence ID" value="KAK9113921.1"/>
    <property type="molecule type" value="Genomic_DNA"/>
</dbReference>
<proteinExistence type="predicted"/>
<comment type="caution">
    <text evidence="1">The sequence shown here is derived from an EMBL/GenBank/DDBJ whole genome shotgun (WGS) entry which is preliminary data.</text>
</comment>
<organism evidence="1 2">
    <name type="scientific">Stephania yunnanensis</name>
    <dbReference type="NCBI Taxonomy" id="152371"/>
    <lineage>
        <taxon>Eukaryota</taxon>
        <taxon>Viridiplantae</taxon>
        <taxon>Streptophyta</taxon>
        <taxon>Embryophyta</taxon>
        <taxon>Tracheophyta</taxon>
        <taxon>Spermatophyta</taxon>
        <taxon>Magnoliopsida</taxon>
        <taxon>Ranunculales</taxon>
        <taxon>Menispermaceae</taxon>
        <taxon>Menispermoideae</taxon>
        <taxon>Cissampelideae</taxon>
        <taxon>Stephania</taxon>
    </lineage>
</organism>
<name>A0AAP0NRP2_9MAGN</name>
<dbReference type="AlphaFoldDB" id="A0AAP0NRP2"/>
<accession>A0AAP0NRP2</accession>
<gene>
    <name evidence="1" type="ORF">Syun_020718</name>
</gene>
<reference evidence="1 2" key="1">
    <citation type="submission" date="2024-01" db="EMBL/GenBank/DDBJ databases">
        <title>Genome assemblies of Stephania.</title>
        <authorList>
            <person name="Yang L."/>
        </authorList>
    </citation>
    <scope>NUCLEOTIDE SEQUENCE [LARGE SCALE GENOMIC DNA]</scope>
    <source>
        <strain evidence="1">YNDBR</strain>
        <tissue evidence="1">Leaf</tissue>
    </source>
</reference>
<evidence type="ECO:0000313" key="1">
    <source>
        <dbReference type="EMBL" id="KAK9113921.1"/>
    </source>
</evidence>
<keyword evidence="2" id="KW-1185">Reference proteome</keyword>
<evidence type="ECO:0000313" key="2">
    <source>
        <dbReference type="Proteomes" id="UP001420932"/>
    </source>
</evidence>
<dbReference type="Proteomes" id="UP001420932">
    <property type="component" value="Unassembled WGS sequence"/>
</dbReference>
<sequence length="73" mass="8281">MFHSFYIIQQHPFPLSSIQHHLEIQTSISSLSIREAELNLNNSRISKARVLIHAAPLFPNTPQSPTLSHPIRA</sequence>
<protein>
    <submittedName>
        <fullName evidence="1">Uncharacterized protein</fullName>
    </submittedName>
</protein>